<name>A0ABP8U911_9ACTN</name>
<comment type="caution">
    <text evidence="1">The sequence shown here is derived from an EMBL/GenBank/DDBJ whole genome shotgun (WGS) entry which is preliminary data.</text>
</comment>
<protein>
    <submittedName>
        <fullName evidence="1">Uncharacterized protein</fullName>
    </submittedName>
</protein>
<proteinExistence type="predicted"/>
<organism evidence="1 2">
    <name type="scientific">Actinoallomurus vinaceus</name>
    <dbReference type="NCBI Taxonomy" id="1080074"/>
    <lineage>
        <taxon>Bacteria</taxon>
        <taxon>Bacillati</taxon>
        <taxon>Actinomycetota</taxon>
        <taxon>Actinomycetes</taxon>
        <taxon>Streptosporangiales</taxon>
        <taxon>Thermomonosporaceae</taxon>
        <taxon>Actinoallomurus</taxon>
    </lineage>
</organism>
<keyword evidence="2" id="KW-1185">Reference proteome</keyword>
<sequence length="97" mass="11103">MDTTTQAVRELLHEAGEVHHSVFRIVDGVDDDWASWYADWLVRLSELPELLATEPVRSELVYVLVSLDKRYTADAPDEDWEPYYARGIVDHFGPAAD</sequence>
<accession>A0ABP8U911</accession>
<gene>
    <name evidence="1" type="ORF">GCM10023196_023060</name>
</gene>
<reference evidence="2" key="1">
    <citation type="journal article" date="2019" name="Int. J. Syst. Evol. Microbiol.">
        <title>The Global Catalogue of Microorganisms (GCM) 10K type strain sequencing project: providing services to taxonomists for standard genome sequencing and annotation.</title>
        <authorList>
            <consortium name="The Broad Institute Genomics Platform"/>
            <consortium name="The Broad Institute Genome Sequencing Center for Infectious Disease"/>
            <person name="Wu L."/>
            <person name="Ma J."/>
        </authorList>
    </citation>
    <scope>NUCLEOTIDE SEQUENCE [LARGE SCALE GENOMIC DNA]</scope>
    <source>
        <strain evidence="2">JCM 17939</strain>
    </source>
</reference>
<evidence type="ECO:0000313" key="2">
    <source>
        <dbReference type="Proteomes" id="UP001501442"/>
    </source>
</evidence>
<dbReference type="RefSeq" id="WP_345430700.1">
    <property type="nucleotide sequence ID" value="NZ_BAABHK010000003.1"/>
</dbReference>
<evidence type="ECO:0000313" key="1">
    <source>
        <dbReference type="EMBL" id="GAA4624128.1"/>
    </source>
</evidence>
<dbReference type="EMBL" id="BAABHK010000003">
    <property type="protein sequence ID" value="GAA4624128.1"/>
    <property type="molecule type" value="Genomic_DNA"/>
</dbReference>
<dbReference type="Proteomes" id="UP001501442">
    <property type="component" value="Unassembled WGS sequence"/>
</dbReference>